<gene>
    <name evidence="2" type="ORF">OU798_04150</name>
</gene>
<feature type="domain" description="Calcineurin-like phosphoesterase" evidence="1">
    <location>
        <begin position="34"/>
        <end position="243"/>
    </location>
</feature>
<dbReference type="EMBL" id="JAPOHD010000008">
    <property type="protein sequence ID" value="MCY1719519.1"/>
    <property type="molecule type" value="Genomic_DNA"/>
</dbReference>
<dbReference type="PANTHER" id="PTHR43143:SF1">
    <property type="entry name" value="SERINE_THREONINE-PROTEIN PHOSPHATASE CPPED1"/>
    <property type="match status" value="1"/>
</dbReference>
<protein>
    <submittedName>
        <fullName evidence="2">Metallophosphoesterase</fullName>
    </submittedName>
</protein>
<dbReference type="GO" id="GO:0016787">
    <property type="term" value="F:hydrolase activity"/>
    <property type="evidence" value="ECO:0007669"/>
    <property type="project" value="InterPro"/>
</dbReference>
<dbReference type="InterPro" id="IPR004843">
    <property type="entry name" value="Calcineurin-like_PHP"/>
</dbReference>
<accession>A0A9X3J3N0</accession>
<evidence type="ECO:0000259" key="1">
    <source>
        <dbReference type="Pfam" id="PF00149"/>
    </source>
</evidence>
<dbReference type="Pfam" id="PF00149">
    <property type="entry name" value="Metallophos"/>
    <property type="match status" value="1"/>
</dbReference>
<dbReference type="PROSITE" id="PS51257">
    <property type="entry name" value="PROKAR_LIPOPROTEIN"/>
    <property type="match status" value="1"/>
</dbReference>
<evidence type="ECO:0000313" key="3">
    <source>
        <dbReference type="Proteomes" id="UP001145087"/>
    </source>
</evidence>
<dbReference type="PANTHER" id="PTHR43143">
    <property type="entry name" value="METALLOPHOSPHOESTERASE, CALCINEURIN SUPERFAMILY"/>
    <property type="match status" value="1"/>
</dbReference>
<dbReference type="Proteomes" id="UP001145087">
    <property type="component" value="Unassembled WGS sequence"/>
</dbReference>
<dbReference type="AlphaFoldDB" id="A0A9X3J3N0"/>
<organism evidence="2 3">
    <name type="scientific">Draconibacterium aestuarii</name>
    <dbReference type="NCBI Taxonomy" id="2998507"/>
    <lineage>
        <taxon>Bacteria</taxon>
        <taxon>Pseudomonadati</taxon>
        <taxon>Bacteroidota</taxon>
        <taxon>Bacteroidia</taxon>
        <taxon>Marinilabiliales</taxon>
        <taxon>Prolixibacteraceae</taxon>
        <taxon>Draconibacterium</taxon>
    </lineage>
</organism>
<comment type="caution">
    <text evidence="2">The sequence shown here is derived from an EMBL/GenBank/DDBJ whole genome shotgun (WGS) entry which is preliminary data.</text>
</comment>
<dbReference type="RefSeq" id="WP_343331857.1">
    <property type="nucleotide sequence ID" value="NZ_JAPOHD010000008.1"/>
</dbReference>
<dbReference type="SUPFAM" id="SSF56300">
    <property type="entry name" value="Metallo-dependent phosphatases"/>
    <property type="match status" value="1"/>
</dbReference>
<reference evidence="2" key="1">
    <citation type="submission" date="2022-11" db="EMBL/GenBank/DDBJ databases">
        <title>Marilongibacter aestuarii gen. nov., sp. nov., isolated from tidal flat sediment.</title>
        <authorList>
            <person name="Jiayan W."/>
        </authorList>
    </citation>
    <scope>NUCLEOTIDE SEQUENCE</scope>
    <source>
        <strain evidence="2">Z1-6</strain>
    </source>
</reference>
<keyword evidence="3" id="KW-1185">Reference proteome</keyword>
<proteinExistence type="predicted"/>
<dbReference type="InterPro" id="IPR029052">
    <property type="entry name" value="Metallo-depent_PP-like"/>
</dbReference>
<sequence>MNRIVFLSIISVFIFACQPNANTKQTGQNSNNFSFVFMTDIHLTEARDATKGFLQAVDTINKIAPDFVLTGGDNIMDALAVSYTESVSAYDLFEESIKKLNMPVYSTMGNHEVFGLYERSGVSPDHEEYGKKLYENRLAQRYYSFDHKNWHFVVLDAIGFTDDRHYYGHIDAEQLVWLKQDLDKIGDRPVVVSTHIPLLSVGAQIMNEPTAAMSNAEIVTNASEVREILEQYNTKLVLQGHLHFLEDIQYNGINYITGGAVCASWWQGPRFGMEEGFIKVKASGEDFDWEYVDYGWEVAAE</sequence>
<name>A0A9X3J3N0_9BACT</name>
<dbReference type="InterPro" id="IPR051918">
    <property type="entry name" value="STPP_CPPED1"/>
</dbReference>
<dbReference type="Gene3D" id="3.60.21.10">
    <property type="match status" value="1"/>
</dbReference>
<evidence type="ECO:0000313" key="2">
    <source>
        <dbReference type="EMBL" id="MCY1719519.1"/>
    </source>
</evidence>